<evidence type="ECO:0000313" key="2">
    <source>
        <dbReference type="EMBL" id="RSL83059.1"/>
    </source>
</evidence>
<dbReference type="InterPro" id="IPR051678">
    <property type="entry name" value="AGP_Transferase"/>
</dbReference>
<accession>A0A428RZQ5</accession>
<dbReference type="SUPFAM" id="SSF56112">
    <property type="entry name" value="Protein kinase-like (PK-like)"/>
    <property type="match status" value="1"/>
</dbReference>
<comment type="caution">
    <text evidence="2">The sequence shown here is derived from an EMBL/GenBank/DDBJ whole genome shotgun (WGS) entry which is preliminary data.</text>
</comment>
<evidence type="ECO:0000259" key="1">
    <source>
        <dbReference type="Pfam" id="PF01636"/>
    </source>
</evidence>
<sequence length="332" mass="36931">MASDLVYYSLDNQINTFFRTYTSVTREQCDKYAASVAGEPVTPESIQGMWSYTVTAGTKRSIVQFRAPSSSLDMKLLALARDTHGTVVANCVYYGTIGLSMPLPVYVMEKLPGVPYIQVQPSPGPGRPMSPAAASRVINTVTDFARFFASSWRNPQVMETSAIGTLLTEYQQRLSLLAEALPSRFAEKLSLVGAELPSLFSSPYPLVLSHGDLCEMNILVDHLTGHITGVIDWEDARILPFGFSLWGFENVLGHMDSEGWHYYDNRDSLVSLFWQAFDREVGSVSDRRAIAVARSVGIFCRYGFAWAKGPWVPVDESNYSMKYLDAFFNTSV</sequence>
<keyword evidence="3" id="KW-1185">Reference proteome</keyword>
<dbReference type="PANTHER" id="PTHR21310">
    <property type="entry name" value="AMINOGLYCOSIDE PHOSPHOTRANSFERASE-RELATED-RELATED"/>
    <property type="match status" value="1"/>
</dbReference>
<dbReference type="Pfam" id="PF01636">
    <property type="entry name" value="APH"/>
    <property type="match status" value="1"/>
</dbReference>
<dbReference type="InterPro" id="IPR002575">
    <property type="entry name" value="Aminoglycoside_PTrfase"/>
</dbReference>
<organism evidence="2 3">
    <name type="scientific">Fusarium oligoseptatum</name>
    <dbReference type="NCBI Taxonomy" id="2604345"/>
    <lineage>
        <taxon>Eukaryota</taxon>
        <taxon>Fungi</taxon>
        <taxon>Dikarya</taxon>
        <taxon>Ascomycota</taxon>
        <taxon>Pezizomycotina</taxon>
        <taxon>Sordariomycetes</taxon>
        <taxon>Hypocreomycetidae</taxon>
        <taxon>Hypocreales</taxon>
        <taxon>Nectriaceae</taxon>
        <taxon>Fusarium</taxon>
        <taxon>Fusarium solani species complex</taxon>
    </lineage>
</organism>
<proteinExistence type="predicted"/>
<dbReference type="AlphaFoldDB" id="A0A428RZQ5"/>
<protein>
    <recommendedName>
        <fullName evidence="1">Aminoglycoside phosphotransferase domain-containing protein</fullName>
    </recommendedName>
</protein>
<dbReference type="EMBL" id="NKCK01000392">
    <property type="protein sequence ID" value="RSL83059.1"/>
    <property type="molecule type" value="Genomic_DNA"/>
</dbReference>
<gene>
    <name evidence="2" type="ORF">CEP52_016814</name>
</gene>
<evidence type="ECO:0000313" key="3">
    <source>
        <dbReference type="Proteomes" id="UP000287144"/>
    </source>
</evidence>
<dbReference type="Gene3D" id="3.90.1200.10">
    <property type="match status" value="1"/>
</dbReference>
<dbReference type="Proteomes" id="UP000287144">
    <property type="component" value="Unassembled WGS sequence"/>
</dbReference>
<dbReference type="InterPro" id="IPR011009">
    <property type="entry name" value="Kinase-like_dom_sf"/>
</dbReference>
<dbReference type="STRING" id="1325735.A0A428RZQ5"/>
<reference evidence="2 3" key="1">
    <citation type="submission" date="2017-06" db="EMBL/GenBank/DDBJ databases">
        <title>Comparative genomic analysis of Ambrosia Fusariam Clade fungi.</title>
        <authorList>
            <person name="Stajich J.E."/>
            <person name="Carrillo J."/>
            <person name="Kijimoto T."/>
            <person name="Eskalen A."/>
            <person name="O'Donnell K."/>
            <person name="Kasson M."/>
        </authorList>
    </citation>
    <scope>NUCLEOTIDE SEQUENCE [LARGE SCALE GENOMIC DNA]</scope>
    <source>
        <strain evidence="2 3">NRRL62579</strain>
    </source>
</reference>
<feature type="domain" description="Aminoglycoside phosphotransferase" evidence="1">
    <location>
        <begin position="76"/>
        <end position="246"/>
    </location>
</feature>
<dbReference type="PANTHER" id="PTHR21310:SF59">
    <property type="entry name" value="AMINOGLYCOSIDE PHOSPHOTRANSFERASE DOMAIN-CONTAINING PROTEIN"/>
    <property type="match status" value="1"/>
</dbReference>
<name>A0A428RZQ5_9HYPO</name>